<keyword evidence="2" id="KW-1133">Transmembrane helix</keyword>
<evidence type="ECO:0000313" key="5">
    <source>
        <dbReference type="Proteomes" id="UP000746535"/>
    </source>
</evidence>
<evidence type="ECO:0000256" key="3">
    <source>
        <dbReference type="SAM" id="SignalP"/>
    </source>
</evidence>
<keyword evidence="5" id="KW-1185">Reference proteome</keyword>
<proteinExistence type="predicted"/>
<evidence type="ECO:0000256" key="2">
    <source>
        <dbReference type="SAM" id="Phobius"/>
    </source>
</evidence>
<sequence length="126" mass="13481">MNRQVVTRRGLIVLGILALAGQATADDKERGSPHTRHRGYKVGGGMVAVIMLAVFGSMALFGEFRHRRAPPSALPSPEPLPEEAVWGEAVWEAEYPSTALPDASVPGSSRQRRARRGATVEPGPEG</sequence>
<organism evidence="4 5">
    <name type="scientific">Pseudomonas quercus</name>
    <dbReference type="NCBI Taxonomy" id="2722792"/>
    <lineage>
        <taxon>Bacteria</taxon>
        <taxon>Pseudomonadati</taxon>
        <taxon>Pseudomonadota</taxon>
        <taxon>Gammaproteobacteria</taxon>
        <taxon>Pseudomonadales</taxon>
        <taxon>Pseudomonadaceae</taxon>
        <taxon>Pseudomonas</taxon>
    </lineage>
</organism>
<name>A0ABX0Y7Y6_9PSED</name>
<evidence type="ECO:0000313" key="4">
    <source>
        <dbReference type="EMBL" id="NJO99351.1"/>
    </source>
</evidence>
<comment type="caution">
    <text evidence="4">The sequence shown here is derived from an EMBL/GenBank/DDBJ whole genome shotgun (WGS) entry which is preliminary data.</text>
</comment>
<keyword evidence="2" id="KW-0472">Membrane</keyword>
<evidence type="ECO:0000256" key="1">
    <source>
        <dbReference type="SAM" id="MobiDB-lite"/>
    </source>
</evidence>
<reference evidence="4 5" key="1">
    <citation type="submission" date="2020-03" db="EMBL/GenBank/DDBJ databases">
        <authorList>
            <person name="Wang L."/>
            <person name="He N."/>
            <person name="Li Y."/>
            <person name="Fang Y."/>
            <person name="Zhang F."/>
        </authorList>
    </citation>
    <scope>NUCLEOTIDE SEQUENCE [LARGE SCALE GENOMIC DNA]</scope>
    <source>
        <strain evidence="5">hsmgli-8</strain>
    </source>
</reference>
<protein>
    <submittedName>
        <fullName evidence="4">Uncharacterized protein</fullName>
    </submittedName>
</protein>
<gene>
    <name evidence="4" type="ORF">HBH25_00500</name>
</gene>
<dbReference type="EMBL" id="JAAVJI010000001">
    <property type="protein sequence ID" value="NJO99351.1"/>
    <property type="molecule type" value="Genomic_DNA"/>
</dbReference>
<feature type="chain" id="PRO_5045185309" evidence="3">
    <location>
        <begin position="26"/>
        <end position="126"/>
    </location>
</feature>
<feature type="signal peptide" evidence="3">
    <location>
        <begin position="1"/>
        <end position="25"/>
    </location>
</feature>
<dbReference type="RefSeq" id="WP_168080440.1">
    <property type="nucleotide sequence ID" value="NZ_JAAVJI010000001.1"/>
</dbReference>
<feature type="region of interest" description="Disordered" evidence="1">
    <location>
        <begin position="97"/>
        <end position="126"/>
    </location>
</feature>
<keyword evidence="3" id="KW-0732">Signal</keyword>
<dbReference type="Proteomes" id="UP000746535">
    <property type="component" value="Unassembled WGS sequence"/>
</dbReference>
<accession>A0ABX0Y7Y6</accession>
<feature type="transmembrane region" description="Helical" evidence="2">
    <location>
        <begin position="41"/>
        <end position="61"/>
    </location>
</feature>
<keyword evidence="2" id="KW-0812">Transmembrane</keyword>